<sequence length="462" mass="52051">MLQNNRHLCQRVLGLEIKLANDRMESHTHSEESWIAQTLMGLSEDLTWLNSFRWEGAEIPVDSLWKSLRRNCHSLRSIATIIGEDIIDPESPLFEFSNLTHFSIQGTHRMSSPPPSKAEDLPWKLWEMLINRCPELASLYVTSDNSTNTSTVAPSFRRWFNLGPVTQGHWPSLTRLALCGEFETSQELGEFLDKHNRLKSLVLMCVGAQVEEQQCIPVVPLAGPGQLRLPKLEMFLGPHRAVMHLQQSSCLAHLNLFNDVLRDRESVHSLRQALSATRYPSLTKLEFAISDLGHATCAGDTPLGVETGSLFNVIASTCPALEELHLKCYRCPKKSLSSMLSSLSALHKIDYLTFVKPYKSFSDESVRQTAIRAIRACPSLRKVKISKCQFSSQSSRAYNMIGVEKENVKAEGIYLFSRSGKSLMRMVAHERGGFLGWDDEVRISWSGQAERKFSFDVSLAKP</sequence>
<protein>
    <recommendedName>
        <fullName evidence="3">F-box domain-containing protein</fullName>
    </recommendedName>
</protein>
<dbReference type="STRING" id="230819.A0A5C3KI94"/>
<dbReference type="AlphaFoldDB" id="A0A5C3KI94"/>
<accession>A0A5C3KI94</accession>
<dbReference type="Gene3D" id="3.80.10.10">
    <property type="entry name" value="Ribonuclease Inhibitor"/>
    <property type="match status" value="1"/>
</dbReference>
<proteinExistence type="predicted"/>
<evidence type="ECO:0000313" key="2">
    <source>
        <dbReference type="Proteomes" id="UP000307440"/>
    </source>
</evidence>
<name>A0A5C3KI94_COPMA</name>
<organism evidence="1 2">
    <name type="scientific">Coprinopsis marcescibilis</name>
    <name type="common">Agaric fungus</name>
    <name type="synonym">Psathyrella marcescibilis</name>
    <dbReference type="NCBI Taxonomy" id="230819"/>
    <lineage>
        <taxon>Eukaryota</taxon>
        <taxon>Fungi</taxon>
        <taxon>Dikarya</taxon>
        <taxon>Basidiomycota</taxon>
        <taxon>Agaricomycotina</taxon>
        <taxon>Agaricomycetes</taxon>
        <taxon>Agaricomycetidae</taxon>
        <taxon>Agaricales</taxon>
        <taxon>Agaricineae</taxon>
        <taxon>Psathyrellaceae</taxon>
        <taxon>Coprinopsis</taxon>
    </lineage>
</organism>
<dbReference type="InterPro" id="IPR032675">
    <property type="entry name" value="LRR_dom_sf"/>
</dbReference>
<evidence type="ECO:0008006" key="3">
    <source>
        <dbReference type="Google" id="ProtNLM"/>
    </source>
</evidence>
<dbReference type="OrthoDB" id="2992198at2759"/>
<dbReference type="SUPFAM" id="SSF52047">
    <property type="entry name" value="RNI-like"/>
    <property type="match status" value="1"/>
</dbReference>
<reference evidence="1 2" key="1">
    <citation type="journal article" date="2019" name="Nat. Ecol. Evol.">
        <title>Megaphylogeny resolves global patterns of mushroom evolution.</title>
        <authorList>
            <person name="Varga T."/>
            <person name="Krizsan K."/>
            <person name="Foldi C."/>
            <person name="Dima B."/>
            <person name="Sanchez-Garcia M."/>
            <person name="Sanchez-Ramirez S."/>
            <person name="Szollosi G.J."/>
            <person name="Szarkandi J.G."/>
            <person name="Papp V."/>
            <person name="Albert L."/>
            <person name="Andreopoulos W."/>
            <person name="Angelini C."/>
            <person name="Antonin V."/>
            <person name="Barry K.W."/>
            <person name="Bougher N.L."/>
            <person name="Buchanan P."/>
            <person name="Buyck B."/>
            <person name="Bense V."/>
            <person name="Catcheside P."/>
            <person name="Chovatia M."/>
            <person name="Cooper J."/>
            <person name="Damon W."/>
            <person name="Desjardin D."/>
            <person name="Finy P."/>
            <person name="Geml J."/>
            <person name="Haridas S."/>
            <person name="Hughes K."/>
            <person name="Justo A."/>
            <person name="Karasinski D."/>
            <person name="Kautmanova I."/>
            <person name="Kiss B."/>
            <person name="Kocsube S."/>
            <person name="Kotiranta H."/>
            <person name="LaButti K.M."/>
            <person name="Lechner B.E."/>
            <person name="Liimatainen K."/>
            <person name="Lipzen A."/>
            <person name="Lukacs Z."/>
            <person name="Mihaltcheva S."/>
            <person name="Morgado L.N."/>
            <person name="Niskanen T."/>
            <person name="Noordeloos M.E."/>
            <person name="Ohm R.A."/>
            <person name="Ortiz-Santana B."/>
            <person name="Ovrebo C."/>
            <person name="Racz N."/>
            <person name="Riley R."/>
            <person name="Savchenko A."/>
            <person name="Shiryaev A."/>
            <person name="Soop K."/>
            <person name="Spirin V."/>
            <person name="Szebenyi C."/>
            <person name="Tomsovsky M."/>
            <person name="Tulloss R.E."/>
            <person name="Uehling J."/>
            <person name="Grigoriev I.V."/>
            <person name="Vagvolgyi C."/>
            <person name="Papp T."/>
            <person name="Martin F.M."/>
            <person name="Miettinen O."/>
            <person name="Hibbett D.S."/>
            <person name="Nagy L.G."/>
        </authorList>
    </citation>
    <scope>NUCLEOTIDE SEQUENCE [LARGE SCALE GENOMIC DNA]</scope>
    <source>
        <strain evidence="1 2">CBS 121175</strain>
    </source>
</reference>
<evidence type="ECO:0000313" key="1">
    <source>
        <dbReference type="EMBL" id="TFK19752.1"/>
    </source>
</evidence>
<gene>
    <name evidence="1" type="ORF">FA15DRAFT_708716</name>
</gene>
<dbReference type="EMBL" id="ML210327">
    <property type="protein sequence ID" value="TFK19752.1"/>
    <property type="molecule type" value="Genomic_DNA"/>
</dbReference>
<dbReference type="Proteomes" id="UP000307440">
    <property type="component" value="Unassembled WGS sequence"/>
</dbReference>
<keyword evidence="2" id="KW-1185">Reference proteome</keyword>